<keyword evidence="1" id="KW-0732">Signal</keyword>
<reference evidence="2 3" key="1">
    <citation type="submission" date="2024-04" db="EMBL/GenBank/DDBJ databases">
        <title>whole genome sequencing of Lutimonas vermicola strain IMCC1616.</title>
        <authorList>
            <person name="Bae S.S."/>
        </authorList>
    </citation>
    <scope>NUCLEOTIDE SEQUENCE [LARGE SCALE GENOMIC DNA]</scope>
    <source>
        <strain evidence="2 3">IMCC1616</strain>
    </source>
</reference>
<feature type="chain" id="PRO_5047221488" evidence="1">
    <location>
        <begin position="23"/>
        <end position="159"/>
    </location>
</feature>
<organism evidence="2 3">
    <name type="scientific">Lutimonas vermicola</name>
    <dbReference type="NCBI Taxonomy" id="414288"/>
    <lineage>
        <taxon>Bacteria</taxon>
        <taxon>Pseudomonadati</taxon>
        <taxon>Bacteroidota</taxon>
        <taxon>Flavobacteriia</taxon>
        <taxon>Flavobacteriales</taxon>
        <taxon>Flavobacteriaceae</taxon>
        <taxon>Lutimonas</taxon>
    </lineage>
</organism>
<evidence type="ECO:0000256" key="1">
    <source>
        <dbReference type="SAM" id="SignalP"/>
    </source>
</evidence>
<accession>A0ABU9L0R9</accession>
<evidence type="ECO:0000313" key="3">
    <source>
        <dbReference type="Proteomes" id="UP001474120"/>
    </source>
</evidence>
<sequence length="159" mass="18508">MKSIHYFLIFFSFILSSVSCYAQDLFGLNPENLKTAQDYKNAEERVLSCANYLLTNPIDEEDLIRKTTFTYLFKWIEGTPEHTFSLDEEVVLLTGNDKDLLTIYFSALAKTVLEEPIKQSTDEEIQEQAIQYLLDYCLNPENHLKATKRMNKMSKKNKT</sequence>
<evidence type="ECO:0000313" key="2">
    <source>
        <dbReference type="EMBL" id="MEL4455249.1"/>
    </source>
</evidence>
<comment type="caution">
    <text evidence="2">The sequence shown here is derived from an EMBL/GenBank/DDBJ whole genome shotgun (WGS) entry which is preliminary data.</text>
</comment>
<gene>
    <name evidence="2" type="ORF">AABB81_05040</name>
</gene>
<name>A0ABU9L0R9_9FLAO</name>
<dbReference type="EMBL" id="JBCDNA010000001">
    <property type="protein sequence ID" value="MEL4455249.1"/>
    <property type="molecule type" value="Genomic_DNA"/>
</dbReference>
<dbReference type="RefSeq" id="WP_342159054.1">
    <property type="nucleotide sequence ID" value="NZ_JBCDNA010000001.1"/>
</dbReference>
<feature type="signal peptide" evidence="1">
    <location>
        <begin position="1"/>
        <end position="22"/>
    </location>
</feature>
<protein>
    <submittedName>
        <fullName evidence="2">Uncharacterized protein</fullName>
    </submittedName>
</protein>
<dbReference type="PROSITE" id="PS51257">
    <property type="entry name" value="PROKAR_LIPOPROTEIN"/>
    <property type="match status" value="1"/>
</dbReference>
<dbReference type="Proteomes" id="UP001474120">
    <property type="component" value="Unassembled WGS sequence"/>
</dbReference>
<proteinExistence type="predicted"/>
<keyword evidence="3" id="KW-1185">Reference proteome</keyword>